<evidence type="ECO:0000313" key="2">
    <source>
        <dbReference type="RefSeq" id="XP_053764699.1"/>
    </source>
</evidence>
<accession>A0A9W2W150</accession>
<gene>
    <name evidence="2" type="primary">CFAP141</name>
</gene>
<dbReference type="CTD" id="388701"/>
<dbReference type="PANTHER" id="PTHR35818">
    <property type="entry name" value="C1ORF189"/>
    <property type="match status" value="1"/>
</dbReference>
<proteinExistence type="predicted"/>
<sequence>MSGGKATKVEESFQRVLGFKKMVDRWQNSHTHCVWQTTLGQRRNLCAALRTQDARGQELALADKQLLMVSSRKGDLKPHPHCPAESAGVPSSSLLPVLAQCICL</sequence>
<name>A0A9W2W150_PANPR</name>
<keyword evidence="1" id="KW-1185">Reference proteome</keyword>
<dbReference type="GeneID" id="109256282"/>
<organism evidence="1 2">
    <name type="scientific">Panthera pardus</name>
    <name type="common">Leopard</name>
    <name type="synonym">Felis pardus</name>
    <dbReference type="NCBI Taxonomy" id="9691"/>
    <lineage>
        <taxon>Eukaryota</taxon>
        <taxon>Metazoa</taxon>
        <taxon>Chordata</taxon>
        <taxon>Craniata</taxon>
        <taxon>Vertebrata</taxon>
        <taxon>Euteleostomi</taxon>
        <taxon>Mammalia</taxon>
        <taxon>Eutheria</taxon>
        <taxon>Laurasiatheria</taxon>
        <taxon>Carnivora</taxon>
        <taxon>Feliformia</taxon>
        <taxon>Felidae</taxon>
        <taxon>Pantherinae</taxon>
        <taxon>Panthera</taxon>
    </lineage>
</organism>
<dbReference type="Pfam" id="PF15104">
    <property type="entry name" value="CFAP141"/>
    <property type="match status" value="1"/>
</dbReference>
<dbReference type="InterPro" id="IPR029375">
    <property type="entry name" value="CFAP141"/>
</dbReference>
<reference evidence="2" key="1">
    <citation type="submission" date="2025-08" db="UniProtKB">
        <authorList>
            <consortium name="RefSeq"/>
        </authorList>
    </citation>
    <scope>IDENTIFICATION</scope>
    <source>
        <tissue evidence="2">Whole blood</tissue>
    </source>
</reference>
<keyword evidence="2" id="KW-0282">Flagellum</keyword>
<dbReference type="AlphaFoldDB" id="A0A9W2W150"/>
<dbReference type="RefSeq" id="XP_053764699.1">
    <property type="nucleotide sequence ID" value="XM_053908724.1"/>
</dbReference>
<protein>
    <submittedName>
        <fullName evidence="2">Cilia- and flagella-associated protein 141 isoform X1</fullName>
    </submittedName>
</protein>
<evidence type="ECO:0000313" key="1">
    <source>
        <dbReference type="Proteomes" id="UP001165780"/>
    </source>
</evidence>
<keyword evidence="2" id="KW-0966">Cell projection</keyword>
<keyword evidence="2" id="KW-0969">Cilium</keyword>
<dbReference type="Proteomes" id="UP001165780">
    <property type="component" value="Unplaced"/>
</dbReference>
<dbReference type="PANTHER" id="PTHR35818:SF1">
    <property type="entry name" value="CILIA- AND FLAGELLA-ASSOCIATED PROTEIN 141"/>
    <property type="match status" value="1"/>
</dbReference>